<dbReference type="InterPro" id="IPR001969">
    <property type="entry name" value="Aspartic_peptidase_AS"/>
</dbReference>
<feature type="domain" description="Peptidase A1" evidence="3">
    <location>
        <begin position="133"/>
        <end position="468"/>
    </location>
</feature>
<name>A0A068TQ54_COFCA</name>
<dbReference type="Gramene" id="CDO98455">
    <property type="protein sequence ID" value="CDO98455"/>
    <property type="gene ID" value="GSCOC_T00022550001"/>
</dbReference>
<evidence type="ECO:0000256" key="2">
    <source>
        <dbReference type="PIRSR" id="PIRSR601461-1"/>
    </source>
</evidence>
<dbReference type="PROSITE" id="PS00141">
    <property type="entry name" value="ASP_PROTEASE"/>
    <property type="match status" value="1"/>
</dbReference>
<proteinExistence type="inferred from homology"/>
<feature type="active site" evidence="2">
    <location>
        <position position="348"/>
    </location>
</feature>
<protein>
    <recommendedName>
        <fullName evidence="3">Peptidase A1 domain-containing protein</fullName>
    </recommendedName>
</protein>
<dbReference type="Pfam" id="PF14543">
    <property type="entry name" value="TAXi_N"/>
    <property type="match status" value="1"/>
</dbReference>
<dbReference type="Proteomes" id="UP000295252">
    <property type="component" value="Chromosome VI"/>
</dbReference>
<dbReference type="STRING" id="49390.A0A068TQ54"/>
<dbReference type="Gene3D" id="2.40.70.10">
    <property type="entry name" value="Acid Proteases"/>
    <property type="match status" value="2"/>
</dbReference>
<dbReference type="InterPro" id="IPR032799">
    <property type="entry name" value="TAXi_C"/>
</dbReference>
<dbReference type="InterPro" id="IPR032861">
    <property type="entry name" value="TAXi_N"/>
</dbReference>
<dbReference type="PANTHER" id="PTHR13683">
    <property type="entry name" value="ASPARTYL PROTEASES"/>
    <property type="match status" value="1"/>
</dbReference>
<dbReference type="InParanoid" id="A0A068TQ54"/>
<comment type="similarity">
    <text evidence="1">Belongs to the peptidase A1 family.</text>
</comment>
<gene>
    <name evidence="4" type="ORF">GSCOC_T00022550001</name>
</gene>
<dbReference type="EMBL" id="HG739086">
    <property type="protein sequence ID" value="CDO98455.1"/>
    <property type="molecule type" value="Genomic_DNA"/>
</dbReference>
<dbReference type="GO" id="GO:0006508">
    <property type="term" value="P:proteolysis"/>
    <property type="evidence" value="ECO:0007669"/>
    <property type="project" value="InterPro"/>
</dbReference>
<keyword evidence="5" id="KW-1185">Reference proteome</keyword>
<dbReference type="GO" id="GO:0004190">
    <property type="term" value="F:aspartic-type endopeptidase activity"/>
    <property type="evidence" value="ECO:0007669"/>
    <property type="project" value="InterPro"/>
</dbReference>
<dbReference type="PROSITE" id="PS51767">
    <property type="entry name" value="PEPTIDASE_A1"/>
    <property type="match status" value="1"/>
</dbReference>
<evidence type="ECO:0000256" key="1">
    <source>
        <dbReference type="ARBA" id="ARBA00007447"/>
    </source>
</evidence>
<dbReference type="PhylomeDB" id="A0A068TQ54"/>
<dbReference type="PANTHER" id="PTHR13683:SF274">
    <property type="entry name" value="PROTEIN ASPARTIC PROTEASE IN GUARD CELL 1"/>
    <property type="match status" value="1"/>
</dbReference>
<evidence type="ECO:0000313" key="5">
    <source>
        <dbReference type="Proteomes" id="UP000295252"/>
    </source>
</evidence>
<dbReference type="InterPro" id="IPR033121">
    <property type="entry name" value="PEPTIDASE_A1"/>
</dbReference>
<sequence>MAREAQRPFPSINIFIILFFFFFALSPFSPQAVSASVFKRLQLFSTEKAQPTSTSSVLSLSLHPYSSIIKPPNNSYSDLVRSRLASDRARAKLINSKIERALSTFNRPHDIKPDAQVQPEDLETTLTPFGGGYLAQVGVGQPVKEFFLLADTGSEINWLQCLPCDGCSSVSRSIFDPSGSSSYSLLSCASQECASLGENRNCQADPCMFITSYGDRSTVEGEFATETVSFGSSGSVDKVAIGCGHTNQRGGASGILGLGGTPVSFPSQIQATSFSYCLVDRDSGKSSTLEFNSAPPGDSVLVPLIINRRIEVFYYVELTGITINGEQVSIPASAYQIGQDGSGGIIVDSGTTITALPAQVYNSVRDTFVKYAQALTRTSGYDGGLVKFDTCYDLSSNPTDGYPTMSLDFSGGKTLPLRPANYWFRVGDSAKNCLAFTVTTQPVSILGNIQQQGMRVTYDLANKMIGFSPNQC</sequence>
<organism evidence="4 5">
    <name type="scientific">Coffea canephora</name>
    <name type="common">Robusta coffee</name>
    <dbReference type="NCBI Taxonomy" id="49390"/>
    <lineage>
        <taxon>Eukaryota</taxon>
        <taxon>Viridiplantae</taxon>
        <taxon>Streptophyta</taxon>
        <taxon>Embryophyta</taxon>
        <taxon>Tracheophyta</taxon>
        <taxon>Spermatophyta</taxon>
        <taxon>Magnoliopsida</taxon>
        <taxon>eudicotyledons</taxon>
        <taxon>Gunneridae</taxon>
        <taxon>Pentapetalae</taxon>
        <taxon>asterids</taxon>
        <taxon>lamiids</taxon>
        <taxon>Gentianales</taxon>
        <taxon>Rubiaceae</taxon>
        <taxon>Ixoroideae</taxon>
        <taxon>Gardenieae complex</taxon>
        <taxon>Bertiereae - Coffeeae clade</taxon>
        <taxon>Coffeeae</taxon>
        <taxon>Coffea</taxon>
    </lineage>
</organism>
<dbReference type="AlphaFoldDB" id="A0A068TQ54"/>
<dbReference type="SUPFAM" id="SSF50630">
    <property type="entry name" value="Acid proteases"/>
    <property type="match status" value="1"/>
</dbReference>
<dbReference type="Pfam" id="PF14541">
    <property type="entry name" value="TAXi_C"/>
    <property type="match status" value="1"/>
</dbReference>
<dbReference type="OrthoDB" id="2747330at2759"/>
<evidence type="ECO:0000313" key="4">
    <source>
        <dbReference type="EMBL" id="CDO98455.1"/>
    </source>
</evidence>
<evidence type="ECO:0000259" key="3">
    <source>
        <dbReference type="PROSITE" id="PS51767"/>
    </source>
</evidence>
<reference evidence="5" key="1">
    <citation type="journal article" date="2014" name="Science">
        <title>The coffee genome provides insight into the convergent evolution of caffeine biosynthesis.</title>
        <authorList>
            <person name="Denoeud F."/>
            <person name="Carretero-Paulet L."/>
            <person name="Dereeper A."/>
            <person name="Droc G."/>
            <person name="Guyot R."/>
            <person name="Pietrella M."/>
            <person name="Zheng C."/>
            <person name="Alberti A."/>
            <person name="Anthony F."/>
            <person name="Aprea G."/>
            <person name="Aury J.M."/>
            <person name="Bento P."/>
            <person name="Bernard M."/>
            <person name="Bocs S."/>
            <person name="Campa C."/>
            <person name="Cenci A."/>
            <person name="Combes M.C."/>
            <person name="Crouzillat D."/>
            <person name="Da Silva C."/>
            <person name="Daddiego L."/>
            <person name="De Bellis F."/>
            <person name="Dussert S."/>
            <person name="Garsmeur O."/>
            <person name="Gayraud T."/>
            <person name="Guignon V."/>
            <person name="Jahn K."/>
            <person name="Jamilloux V."/>
            <person name="Joet T."/>
            <person name="Labadie K."/>
            <person name="Lan T."/>
            <person name="Leclercq J."/>
            <person name="Lepelley M."/>
            <person name="Leroy T."/>
            <person name="Li L.T."/>
            <person name="Librado P."/>
            <person name="Lopez L."/>
            <person name="Munoz A."/>
            <person name="Noel B."/>
            <person name="Pallavicini A."/>
            <person name="Perrotta G."/>
            <person name="Poncet V."/>
            <person name="Pot D."/>
            <person name="Priyono X."/>
            <person name="Rigoreau M."/>
            <person name="Rouard M."/>
            <person name="Rozas J."/>
            <person name="Tranchant-Dubreuil C."/>
            <person name="VanBuren R."/>
            <person name="Zhang Q."/>
            <person name="Andrade A.C."/>
            <person name="Argout X."/>
            <person name="Bertrand B."/>
            <person name="de Kochko A."/>
            <person name="Graziosi G."/>
            <person name="Henry R.J."/>
            <person name="Jayarama X."/>
            <person name="Ming R."/>
            <person name="Nagai C."/>
            <person name="Rounsley S."/>
            <person name="Sankoff D."/>
            <person name="Giuliano G."/>
            <person name="Albert V.A."/>
            <person name="Wincker P."/>
            <person name="Lashermes P."/>
        </authorList>
    </citation>
    <scope>NUCLEOTIDE SEQUENCE [LARGE SCALE GENOMIC DNA]</scope>
    <source>
        <strain evidence="5">cv. DH200-94</strain>
    </source>
</reference>
<feature type="active site" evidence="2">
    <location>
        <position position="151"/>
    </location>
</feature>
<dbReference type="InterPro" id="IPR001461">
    <property type="entry name" value="Aspartic_peptidase_A1"/>
</dbReference>
<accession>A0A068TQ54</accession>
<dbReference type="InterPro" id="IPR021109">
    <property type="entry name" value="Peptidase_aspartic_dom_sf"/>
</dbReference>